<organism evidence="2 3">
    <name type="scientific">Stenomitos frigidus ULC18</name>
    <dbReference type="NCBI Taxonomy" id="2107698"/>
    <lineage>
        <taxon>Bacteria</taxon>
        <taxon>Bacillati</taxon>
        <taxon>Cyanobacteriota</taxon>
        <taxon>Cyanophyceae</taxon>
        <taxon>Leptolyngbyales</taxon>
        <taxon>Leptolyngbyaceae</taxon>
        <taxon>Stenomitos</taxon>
    </lineage>
</organism>
<dbReference type="PANTHER" id="PTHR37783">
    <property type="entry name" value="MEMBRANE PROTEIN, PUTATIVE (AFU_ORTHOLOGUE AFUA_1G04315)-RELATED"/>
    <property type="match status" value="1"/>
</dbReference>
<gene>
    <name evidence="2" type="ORF">C7B82_17480</name>
</gene>
<accession>A0A2T1E2I4</accession>
<dbReference type="Proteomes" id="UP000239576">
    <property type="component" value="Unassembled WGS sequence"/>
</dbReference>
<protein>
    <submittedName>
        <fullName evidence="2">Heme iron utilization protein</fullName>
    </submittedName>
</protein>
<dbReference type="Pfam" id="PF10615">
    <property type="entry name" value="DUF2470"/>
    <property type="match status" value="1"/>
</dbReference>
<reference evidence="2 3" key="2">
    <citation type="submission" date="2018-03" db="EMBL/GenBank/DDBJ databases">
        <title>The ancient ancestry and fast evolution of plastids.</title>
        <authorList>
            <person name="Moore K.R."/>
            <person name="Magnabosco C."/>
            <person name="Momper L."/>
            <person name="Gold D.A."/>
            <person name="Bosak T."/>
            <person name="Fournier G.P."/>
        </authorList>
    </citation>
    <scope>NUCLEOTIDE SEQUENCE [LARGE SCALE GENOMIC DNA]</scope>
    <source>
        <strain evidence="2 3">ULC18</strain>
    </source>
</reference>
<dbReference type="InterPro" id="IPR019595">
    <property type="entry name" value="DUF2470"/>
</dbReference>
<feature type="domain" description="DUF2470" evidence="1">
    <location>
        <begin position="10"/>
        <end position="85"/>
    </location>
</feature>
<evidence type="ECO:0000259" key="1">
    <source>
        <dbReference type="Pfam" id="PF10615"/>
    </source>
</evidence>
<keyword evidence="3" id="KW-1185">Reference proteome</keyword>
<dbReference type="AlphaFoldDB" id="A0A2T1E2I4"/>
<name>A0A2T1E2I4_9CYAN</name>
<comment type="caution">
    <text evidence="2">The sequence shown here is derived from an EMBL/GenBank/DDBJ whole genome shotgun (WGS) entry which is preliminary data.</text>
</comment>
<dbReference type="InterPro" id="IPR037119">
    <property type="entry name" value="Haem_oxidase_HugZ-like_sf"/>
</dbReference>
<dbReference type="Gene3D" id="3.20.180.10">
    <property type="entry name" value="PNP-oxidase-like"/>
    <property type="match status" value="1"/>
</dbReference>
<evidence type="ECO:0000313" key="2">
    <source>
        <dbReference type="EMBL" id="PSB26953.1"/>
    </source>
</evidence>
<dbReference type="OrthoDB" id="9814594at2"/>
<reference evidence="3" key="1">
    <citation type="submission" date="2018-02" db="EMBL/GenBank/DDBJ databases">
        <authorList>
            <person name="Moore K."/>
            <person name="Momper L."/>
        </authorList>
    </citation>
    <scope>NUCLEOTIDE SEQUENCE [LARGE SCALE GENOMIC DNA]</scope>
    <source>
        <strain evidence="3">ULC18</strain>
    </source>
</reference>
<dbReference type="RefSeq" id="WP_106257571.1">
    <property type="nucleotide sequence ID" value="NZ_CAWNSW010000133.1"/>
</dbReference>
<evidence type="ECO:0000313" key="3">
    <source>
        <dbReference type="Proteomes" id="UP000239576"/>
    </source>
</evidence>
<dbReference type="SUPFAM" id="SSF50475">
    <property type="entry name" value="FMN-binding split barrel"/>
    <property type="match status" value="1"/>
</dbReference>
<dbReference type="PANTHER" id="PTHR37783:SF1">
    <property type="entry name" value="MEMBRANE PROTEIN, PUTATIVE (AFU_ORTHOLOGUE AFUA_1G04315)-RELATED"/>
    <property type="match status" value="1"/>
</dbReference>
<dbReference type="EMBL" id="PVWK01000098">
    <property type="protein sequence ID" value="PSB26953.1"/>
    <property type="molecule type" value="Genomic_DNA"/>
</dbReference>
<sequence>MSESFTPQISDRICRHMNEDHAEAIVLYAKVFGHVTAATAAEMVAIDAQGMDLLTQVDGTPTPTRIVFDHVLQDAEDAHHTLIDMVKQARQSGK</sequence>
<proteinExistence type="predicted"/>